<feature type="domain" description="Metallo-beta-lactamase" evidence="2">
    <location>
        <begin position="18"/>
        <end position="210"/>
    </location>
</feature>
<dbReference type="SUPFAM" id="SSF56281">
    <property type="entry name" value="Metallo-hydrolase/oxidoreductase"/>
    <property type="match status" value="1"/>
</dbReference>
<dbReference type="PANTHER" id="PTHR46018:SF4">
    <property type="entry name" value="METALLO-HYDROLASE YHFI-RELATED"/>
    <property type="match status" value="1"/>
</dbReference>
<keyword evidence="1" id="KW-0862">Zinc</keyword>
<dbReference type="CDD" id="cd07716">
    <property type="entry name" value="RNaseZ_short-form-like_MBL-fold"/>
    <property type="match status" value="1"/>
</dbReference>
<evidence type="ECO:0000259" key="2">
    <source>
        <dbReference type="SMART" id="SM00849"/>
    </source>
</evidence>
<dbReference type="AlphaFoldDB" id="Q8ERX4"/>
<protein>
    <submittedName>
        <fullName evidence="3">Hypothetical conserved protein</fullName>
    </submittedName>
</protein>
<dbReference type="PhylomeDB" id="Q8ERX4"/>
<dbReference type="RefSeq" id="WP_011065572.1">
    <property type="nucleotide sequence ID" value="NC_004193.1"/>
</dbReference>
<sequence>MKLTVIGCWGGYPAVDGATSSYLLQSGDFRLLIDIGSGALSKLQKYTDVGQIDAVLLSHYHHDHVADIGVFQYAKLINYYVKGNENIVPIYGHAEDEEGFAKLTHTYSKGIEYNPENKLMIGPFEINFIQTYHPVPCYGMRITDGKESIVYTADSGFMKEWTEFADRCDLFITDCNYFAGQDGSKPGHMNSEQVGMIARDAHVNKLLLSHLPQFGDLHQLKKEAERFYQGPIEIAREGWTWYGN</sequence>
<dbReference type="Gene3D" id="3.60.15.10">
    <property type="entry name" value="Ribonuclease Z/Hydroxyacylglutathione hydrolase-like"/>
    <property type="match status" value="1"/>
</dbReference>
<dbReference type="Proteomes" id="UP000000822">
    <property type="component" value="Chromosome"/>
</dbReference>
<organism evidence="3 4">
    <name type="scientific">Oceanobacillus iheyensis (strain DSM 14371 / CIP 107618 / JCM 11309 / KCTC 3954 / HTE831)</name>
    <dbReference type="NCBI Taxonomy" id="221109"/>
    <lineage>
        <taxon>Bacteria</taxon>
        <taxon>Bacillati</taxon>
        <taxon>Bacillota</taxon>
        <taxon>Bacilli</taxon>
        <taxon>Bacillales</taxon>
        <taxon>Bacillaceae</taxon>
        <taxon>Oceanobacillus</taxon>
    </lineage>
</organism>
<reference evidence="3 4" key="2">
    <citation type="journal article" date="2002" name="Nucleic Acids Res.">
        <title>Genome sequence of Oceanobacillus iheyensis isolated from the Iheya Ridge and its unexpected adaptive capabilities to extreme environments.</title>
        <authorList>
            <person name="Takami H."/>
            <person name="Takaki Y."/>
            <person name="Uchiyama I."/>
        </authorList>
    </citation>
    <scope>NUCLEOTIDE SEQUENCE [LARGE SCALE GENOMIC DNA]</scope>
    <source>
        <strain evidence="4">DSM 14371 / CIP 107618 / JCM 11309 / KCTC 3954 / HTE831</strain>
    </source>
</reference>
<dbReference type="EMBL" id="BA000028">
    <property type="protein sequence ID" value="BAC13129.1"/>
    <property type="molecule type" value="Genomic_DNA"/>
</dbReference>
<gene>
    <name evidence="3" type="ordered locus">OB1173</name>
</gene>
<dbReference type="Pfam" id="PF12706">
    <property type="entry name" value="Lactamase_B_2"/>
    <property type="match status" value="1"/>
</dbReference>
<dbReference type="eggNOG" id="COG1234">
    <property type="taxonomic scope" value="Bacteria"/>
</dbReference>
<dbReference type="PANTHER" id="PTHR46018">
    <property type="entry name" value="ZINC PHOSPHODIESTERASE ELAC PROTEIN 1"/>
    <property type="match status" value="1"/>
</dbReference>
<accession>Q8ERX4</accession>
<dbReference type="OrthoDB" id="9794898at2"/>
<dbReference type="SMART" id="SM00849">
    <property type="entry name" value="Lactamase_B"/>
    <property type="match status" value="1"/>
</dbReference>
<evidence type="ECO:0000256" key="1">
    <source>
        <dbReference type="ARBA" id="ARBA00022833"/>
    </source>
</evidence>
<evidence type="ECO:0000313" key="4">
    <source>
        <dbReference type="Proteomes" id="UP000000822"/>
    </source>
</evidence>
<keyword evidence="4" id="KW-1185">Reference proteome</keyword>
<name>Q8ERX4_OCEIH</name>
<evidence type="ECO:0000313" key="3">
    <source>
        <dbReference type="EMBL" id="BAC13129.1"/>
    </source>
</evidence>
<proteinExistence type="predicted"/>
<dbReference type="HOGENOM" id="CLU_031317_3_1_9"/>
<dbReference type="InterPro" id="IPR036866">
    <property type="entry name" value="RibonucZ/Hydroxyglut_hydro"/>
</dbReference>
<dbReference type="GO" id="GO:0042781">
    <property type="term" value="F:3'-tRNA processing endoribonuclease activity"/>
    <property type="evidence" value="ECO:0007669"/>
    <property type="project" value="TreeGrafter"/>
</dbReference>
<dbReference type="InterPro" id="IPR001279">
    <property type="entry name" value="Metallo-B-lactamas"/>
</dbReference>
<reference evidence="3 4" key="1">
    <citation type="journal article" date="2001" name="FEMS Microbiol. Lett.">
        <title>Oceanobacillus iheyensis gen. nov., sp. nov., a deep-sea extremely halotolerant and alkaliphilic species isolated from a depth of 1050 m on the Iheya Ridge.</title>
        <authorList>
            <person name="Lu J."/>
            <person name="Nogi Y."/>
            <person name="Takami H."/>
        </authorList>
    </citation>
    <scope>NUCLEOTIDE SEQUENCE [LARGE SCALE GENOMIC DNA]</scope>
    <source>
        <strain evidence="4">DSM 14371 / CIP 107618 / JCM 11309 / KCTC 3954 / HTE831</strain>
    </source>
</reference>
<dbReference type="STRING" id="221109.gene:10733412"/>
<dbReference type="KEGG" id="oih:OB1173"/>